<proteinExistence type="predicted"/>
<name>A0A2M6WJC0_9BACT</name>
<accession>A0A2M6WJC0</accession>
<feature type="region of interest" description="Disordered" evidence="1">
    <location>
        <begin position="1"/>
        <end position="39"/>
    </location>
</feature>
<organism evidence="2 3">
    <name type="scientific">Candidatus Harrisonbacteria bacterium CG10_big_fil_rev_8_21_14_0_10_42_17</name>
    <dbReference type="NCBI Taxonomy" id="1974584"/>
    <lineage>
        <taxon>Bacteria</taxon>
        <taxon>Candidatus Harrisoniibacteriota</taxon>
    </lineage>
</organism>
<dbReference type="Proteomes" id="UP000228635">
    <property type="component" value="Unassembled WGS sequence"/>
</dbReference>
<sequence length="99" mass="10360">MCKRRREAHGDSLTEVVEGGGLAPDRDLGDEAEPVLPVEKPEPEVLAVVVRLADQVKREAGHVDGIPQKARGGFGGLPDDGPGGDLQPIAHGESSFGDE</sequence>
<reference evidence="3" key="1">
    <citation type="submission" date="2017-09" db="EMBL/GenBank/DDBJ databases">
        <title>Depth-based differentiation of microbial function through sediment-hosted aquifers and enrichment of novel symbionts in the deep terrestrial subsurface.</title>
        <authorList>
            <person name="Probst A.J."/>
            <person name="Ladd B."/>
            <person name="Jarett J.K."/>
            <person name="Geller-Mcgrath D.E."/>
            <person name="Sieber C.M.K."/>
            <person name="Emerson J.B."/>
            <person name="Anantharaman K."/>
            <person name="Thomas B.C."/>
            <person name="Malmstrom R."/>
            <person name="Stieglmeier M."/>
            <person name="Klingl A."/>
            <person name="Woyke T."/>
            <person name="Ryan C.M."/>
            <person name="Banfield J.F."/>
        </authorList>
    </citation>
    <scope>NUCLEOTIDE SEQUENCE [LARGE SCALE GENOMIC DNA]</scope>
</reference>
<evidence type="ECO:0000313" key="3">
    <source>
        <dbReference type="Proteomes" id="UP000228635"/>
    </source>
</evidence>
<dbReference type="AlphaFoldDB" id="A0A2M6WJC0"/>
<feature type="region of interest" description="Disordered" evidence="1">
    <location>
        <begin position="61"/>
        <end position="99"/>
    </location>
</feature>
<evidence type="ECO:0000313" key="2">
    <source>
        <dbReference type="EMBL" id="PIT92863.1"/>
    </source>
</evidence>
<protein>
    <submittedName>
        <fullName evidence="2">Uncharacterized protein</fullName>
    </submittedName>
</protein>
<dbReference type="EMBL" id="PFBA01000003">
    <property type="protein sequence ID" value="PIT92863.1"/>
    <property type="molecule type" value="Genomic_DNA"/>
</dbReference>
<gene>
    <name evidence="2" type="ORF">COU08_00235</name>
</gene>
<comment type="caution">
    <text evidence="2">The sequence shown here is derived from an EMBL/GenBank/DDBJ whole genome shotgun (WGS) entry which is preliminary data.</text>
</comment>
<evidence type="ECO:0000256" key="1">
    <source>
        <dbReference type="SAM" id="MobiDB-lite"/>
    </source>
</evidence>
<feature type="compositionally biased region" description="Gly residues" evidence="1">
    <location>
        <begin position="72"/>
        <end position="84"/>
    </location>
</feature>